<protein>
    <recommendedName>
        <fullName evidence="1">ParB-like N-terminal domain-containing protein</fullName>
    </recommendedName>
</protein>
<dbReference type="EMBL" id="SJSA01000002">
    <property type="protein sequence ID" value="TGG36567.1"/>
    <property type="molecule type" value="Genomic_DNA"/>
</dbReference>
<dbReference type="SUPFAM" id="SSF55271">
    <property type="entry name" value="DNA repair protein MutS, domain I"/>
    <property type="match status" value="1"/>
</dbReference>
<dbReference type="Gene3D" id="3.40.1170.10">
    <property type="entry name" value="DNA repair protein MutS, domain I"/>
    <property type="match status" value="1"/>
</dbReference>
<keyword evidence="3" id="KW-1185">Reference proteome</keyword>
<dbReference type="GO" id="GO:0005694">
    <property type="term" value="C:chromosome"/>
    <property type="evidence" value="ECO:0007669"/>
    <property type="project" value="TreeGrafter"/>
</dbReference>
<dbReference type="Pfam" id="PF17762">
    <property type="entry name" value="HTH_ParB"/>
    <property type="match status" value="1"/>
</dbReference>
<dbReference type="PANTHER" id="PTHR33375:SF7">
    <property type="entry name" value="CHROMOSOME 2-PARTITIONING PROTEIN PARB-RELATED"/>
    <property type="match status" value="1"/>
</dbReference>
<dbReference type="GO" id="GO:0007059">
    <property type="term" value="P:chromosome segregation"/>
    <property type="evidence" value="ECO:0007669"/>
    <property type="project" value="TreeGrafter"/>
</dbReference>
<dbReference type="Proteomes" id="UP000297635">
    <property type="component" value="Unassembled WGS sequence"/>
</dbReference>
<dbReference type="GO" id="GO:0006298">
    <property type="term" value="P:mismatch repair"/>
    <property type="evidence" value="ECO:0007669"/>
    <property type="project" value="InterPro"/>
</dbReference>
<name>A0A4Z0V345_9BACT</name>
<dbReference type="Pfam" id="PF01624">
    <property type="entry name" value="MutS_I"/>
    <property type="match status" value="1"/>
</dbReference>
<sequence>MEIRKIPLSLVSPSPMNPRKTFDEDELQELADNIEKQGLLQPITVRPIADKKQFAVVDGNADFHPEYEIICGERRFRAFCKLSDKWREMDCVAPKGETYDRFSEISAIVREMNDEEAFDAMITENLQRKDVDPIEEAFAFGQLIQKGKTAEEIAARFGKSIRFVQDRVKLNNLIPELMLAVRDDKMSISAAMIIAKLDDEHQRRYHSSYSNNSSGFTKQTADSFTKSLFMSIDGAPWYQTDDQADEDYEGGCGCKCSECQLNTANHGCLFWDMKTEDAGKCTNRDKFYAKHSAFIIDMLNRFDHPVIKKGSPLETGSVVIIDDEEWCSPATKELKKAIYEKIRAAGFEVIKANEIFEGKCHYTDKRLDRNIEMGYVYQCLKIFTYDNVSFGTQWRYFKGKGKMLEANEGKDKTPATSTQSAEAMKLIQQRNRIKEIAVEKITAESRAMAGNLAEAKRKGELSDAEMFAFQCIIFSLCGSDMLKRYGHKGLGKVSERSFIDVIKQNRADWSMWIREFIRTIIASADITHNGFYQYCAGEVLKEWMPKEWKEMIDKYRVKLDKDLAKNAEKLKGLGYGIDGKLLPQPKESVVKSVVDSTKIEAETIAIPKGKNIQKQFKEMKAKHPGTILLFRVNDFYECFDEDAEKAAKTLKLTLTTAKGNKLAGFPHHALDTYLPKLIRAGHKVAICEQLEDPKKKSNKGK</sequence>
<dbReference type="InterPro" id="IPR016151">
    <property type="entry name" value="DNA_mismatch_repair_MutS_N"/>
</dbReference>
<dbReference type="AlphaFoldDB" id="A0A4Z0V345"/>
<proteinExistence type="predicted"/>
<evidence type="ECO:0000313" key="2">
    <source>
        <dbReference type="EMBL" id="TGG36567.1"/>
    </source>
</evidence>
<evidence type="ECO:0000313" key="3">
    <source>
        <dbReference type="Proteomes" id="UP000297635"/>
    </source>
</evidence>
<dbReference type="SUPFAM" id="SSF110849">
    <property type="entry name" value="ParB/Sulfiredoxin"/>
    <property type="match status" value="1"/>
</dbReference>
<dbReference type="CDD" id="cd16393">
    <property type="entry name" value="SPO0J_N"/>
    <property type="match status" value="1"/>
</dbReference>
<dbReference type="InterPro" id="IPR036086">
    <property type="entry name" value="ParB/Sulfiredoxin_sf"/>
</dbReference>
<dbReference type="InterPro" id="IPR007695">
    <property type="entry name" value="DNA_mismatch_repair_MutS-lik_N"/>
</dbReference>
<dbReference type="GO" id="GO:0005524">
    <property type="term" value="F:ATP binding"/>
    <property type="evidence" value="ECO:0007669"/>
    <property type="project" value="InterPro"/>
</dbReference>
<gene>
    <name evidence="2" type="ORF">EZ315_12055</name>
</gene>
<comment type="caution">
    <text evidence="2">The sequence shown here is derived from an EMBL/GenBank/DDBJ whole genome shotgun (WGS) entry which is preliminary data.</text>
</comment>
<dbReference type="InterPro" id="IPR003115">
    <property type="entry name" value="ParB_N"/>
</dbReference>
<accession>A0A4Z0V345</accession>
<dbReference type="SMART" id="SM00470">
    <property type="entry name" value="ParB"/>
    <property type="match status" value="1"/>
</dbReference>
<dbReference type="PANTHER" id="PTHR33375">
    <property type="entry name" value="CHROMOSOME-PARTITIONING PROTEIN PARB-RELATED"/>
    <property type="match status" value="1"/>
</dbReference>
<dbReference type="GO" id="GO:0030983">
    <property type="term" value="F:mismatched DNA binding"/>
    <property type="evidence" value="ECO:0007669"/>
    <property type="project" value="InterPro"/>
</dbReference>
<dbReference type="SUPFAM" id="SSF109709">
    <property type="entry name" value="KorB DNA-binding domain-like"/>
    <property type="match status" value="1"/>
</dbReference>
<dbReference type="InterPro" id="IPR050336">
    <property type="entry name" value="Chromosome_partition/occlusion"/>
</dbReference>
<dbReference type="Gene3D" id="3.90.1530.30">
    <property type="match status" value="1"/>
</dbReference>
<organism evidence="2 3">
    <name type="scientific">Duncaniella freteri</name>
    <dbReference type="NCBI Taxonomy" id="2530391"/>
    <lineage>
        <taxon>Bacteria</taxon>
        <taxon>Pseudomonadati</taxon>
        <taxon>Bacteroidota</taxon>
        <taxon>Bacteroidia</taxon>
        <taxon>Bacteroidales</taxon>
        <taxon>Muribaculaceae</taxon>
        <taxon>Duncaniella</taxon>
    </lineage>
</organism>
<dbReference type="InterPro" id="IPR041468">
    <property type="entry name" value="HTH_ParB/Spo0J"/>
</dbReference>
<feature type="domain" description="ParB-like N-terminal" evidence="1">
    <location>
        <begin position="4"/>
        <end position="126"/>
    </location>
</feature>
<reference evidence="2 3" key="1">
    <citation type="submission" date="2019-02" db="EMBL/GenBank/DDBJ databases">
        <title>Isolation and identification of novel species under the genus Muribaculum.</title>
        <authorList>
            <person name="Miyake S."/>
            <person name="Ding Y."/>
            <person name="Low A."/>
            <person name="Soh M."/>
            <person name="Seedorf H."/>
        </authorList>
    </citation>
    <scope>NUCLEOTIDE SEQUENCE [LARGE SCALE GENOMIC DNA]</scope>
    <source>
        <strain evidence="2 3">TLL-A3</strain>
    </source>
</reference>
<evidence type="ECO:0000259" key="1">
    <source>
        <dbReference type="SMART" id="SM00470"/>
    </source>
</evidence>
<dbReference type="Pfam" id="PF02195">
    <property type="entry name" value="ParB_N"/>
    <property type="match status" value="1"/>
</dbReference>
<dbReference type="Gene3D" id="1.10.10.2830">
    <property type="match status" value="1"/>
</dbReference>